<dbReference type="Proteomes" id="UP000648239">
    <property type="component" value="Unassembled WGS sequence"/>
</dbReference>
<evidence type="ECO:0000313" key="2">
    <source>
        <dbReference type="EMBL" id="MBD3866977.1"/>
    </source>
</evidence>
<reference evidence="2 3" key="1">
    <citation type="submission" date="2020-08" db="EMBL/GenBank/DDBJ databases">
        <title>Acidobacteriota in marine sediments use diverse sulfur dissimilation pathways.</title>
        <authorList>
            <person name="Wasmund K."/>
        </authorList>
    </citation>
    <scope>NUCLEOTIDE SEQUENCE [LARGE SCALE GENOMIC DNA]</scope>
    <source>
        <strain evidence="2">MAG AM4</strain>
    </source>
</reference>
<dbReference type="Gene3D" id="3.40.50.10610">
    <property type="entry name" value="ABC-type transport auxiliary lipoprotein component"/>
    <property type="match status" value="1"/>
</dbReference>
<name>A0A8J6XY90_9BACT</name>
<feature type="signal peptide" evidence="1">
    <location>
        <begin position="1"/>
        <end position="20"/>
    </location>
</feature>
<proteinExistence type="predicted"/>
<sequence length="192" mass="20319">MNLKRRLSVLALILAAAAFAGCGRGMRPTKFTNSDYNFAYLERVAILPLLNMSEDRQAGSRATRILITELLASEAVDVVEPGETRAALNRITSGDPTPTTEQIIALGKALNVQAVLQGSVAQSGSSMAGTVMIPVVTLDVHMLETESGQVIWAATHTEKGSSAGAAILGTGSEPISQTTRRCARRIIKTLVN</sequence>
<evidence type="ECO:0008006" key="4">
    <source>
        <dbReference type="Google" id="ProtNLM"/>
    </source>
</evidence>
<organism evidence="2 3">
    <name type="scientific">Candidatus Polarisedimenticola svalbardensis</name>
    <dbReference type="NCBI Taxonomy" id="2886004"/>
    <lineage>
        <taxon>Bacteria</taxon>
        <taxon>Pseudomonadati</taxon>
        <taxon>Acidobacteriota</taxon>
        <taxon>Candidatus Polarisedimenticolia</taxon>
        <taxon>Candidatus Polarisedimenticolales</taxon>
        <taxon>Candidatus Polarisedimenticolaceae</taxon>
        <taxon>Candidatus Polarisedimenticola</taxon>
    </lineage>
</organism>
<dbReference type="EMBL" id="JACXWD010000004">
    <property type="protein sequence ID" value="MBD3866977.1"/>
    <property type="molecule type" value="Genomic_DNA"/>
</dbReference>
<evidence type="ECO:0000313" key="3">
    <source>
        <dbReference type="Proteomes" id="UP000648239"/>
    </source>
</evidence>
<evidence type="ECO:0000256" key="1">
    <source>
        <dbReference type="SAM" id="SignalP"/>
    </source>
</evidence>
<dbReference type="AlphaFoldDB" id="A0A8J6XY90"/>
<protein>
    <recommendedName>
        <fullName evidence="4">Penicillin-binding protein activator LpoB</fullName>
    </recommendedName>
</protein>
<keyword evidence="1" id="KW-0732">Signal</keyword>
<comment type="caution">
    <text evidence="2">The sequence shown here is derived from an EMBL/GenBank/DDBJ whole genome shotgun (WGS) entry which is preliminary data.</text>
</comment>
<accession>A0A8J6XY90</accession>
<gene>
    <name evidence="2" type="ORF">IFK94_02540</name>
</gene>
<dbReference type="PROSITE" id="PS51257">
    <property type="entry name" value="PROKAR_LIPOPROTEIN"/>
    <property type="match status" value="1"/>
</dbReference>
<feature type="chain" id="PRO_5035161298" description="Penicillin-binding protein activator LpoB" evidence="1">
    <location>
        <begin position="21"/>
        <end position="192"/>
    </location>
</feature>